<evidence type="ECO:0000313" key="10">
    <source>
        <dbReference type="Proteomes" id="UP001337723"/>
    </source>
</evidence>
<dbReference type="PROSITE" id="PS50082">
    <property type="entry name" value="WD_REPEATS_2"/>
    <property type="match status" value="1"/>
</dbReference>
<evidence type="ECO:0000259" key="8">
    <source>
        <dbReference type="PROSITE" id="PS51007"/>
    </source>
</evidence>
<name>A0AA48KHH7_9RHOB</name>
<dbReference type="PANTHER" id="PTHR19848:SF8">
    <property type="entry name" value="F-BOX AND WD REPEAT DOMAIN CONTAINING 7"/>
    <property type="match status" value="1"/>
</dbReference>
<reference evidence="9 10" key="1">
    <citation type="submission" date="2023-01" db="EMBL/GenBank/DDBJ databases">
        <title>Complete genome sequence of Roseicyclus marinus strain Dej080120_10.</title>
        <authorList>
            <person name="Ueki S."/>
            <person name="Maruyama F."/>
        </authorList>
    </citation>
    <scope>NUCLEOTIDE SEQUENCE [LARGE SCALE GENOMIC DNA]</scope>
    <source>
        <strain evidence="9 10">Dej080120_10</strain>
    </source>
</reference>
<dbReference type="EMBL" id="AP027266">
    <property type="protein sequence ID" value="BDW84672.1"/>
    <property type="molecule type" value="Genomic_DNA"/>
</dbReference>
<keyword evidence="10" id="KW-1185">Reference proteome</keyword>
<dbReference type="InterPro" id="IPR001680">
    <property type="entry name" value="WD40_rpt"/>
</dbReference>
<dbReference type="GO" id="GO:0046872">
    <property type="term" value="F:metal ion binding"/>
    <property type="evidence" value="ECO:0007669"/>
    <property type="project" value="UniProtKB-KW"/>
</dbReference>
<evidence type="ECO:0000256" key="3">
    <source>
        <dbReference type="ARBA" id="ARBA00022723"/>
    </source>
</evidence>
<evidence type="ECO:0000256" key="4">
    <source>
        <dbReference type="ARBA" id="ARBA00022737"/>
    </source>
</evidence>
<gene>
    <name evidence="9" type="ORF">MACH21_08490</name>
</gene>
<evidence type="ECO:0000256" key="2">
    <source>
        <dbReference type="ARBA" id="ARBA00022617"/>
    </source>
</evidence>
<dbReference type="InterPro" id="IPR009056">
    <property type="entry name" value="Cyt_c-like_dom"/>
</dbReference>
<dbReference type="KEGG" id="rmai:MACH21_08490"/>
<dbReference type="Gene3D" id="1.10.760.10">
    <property type="entry name" value="Cytochrome c-like domain"/>
    <property type="match status" value="1"/>
</dbReference>
<keyword evidence="1 6" id="KW-0853">WD repeat</keyword>
<feature type="domain" description="Cytochrome c" evidence="8">
    <location>
        <begin position="299"/>
        <end position="400"/>
    </location>
</feature>
<keyword evidence="5 7" id="KW-0408">Iron</keyword>
<evidence type="ECO:0000313" key="9">
    <source>
        <dbReference type="EMBL" id="BDW84672.1"/>
    </source>
</evidence>
<feature type="repeat" description="WD" evidence="6">
    <location>
        <begin position="11"/>
        <end position="41"/>
    </location>
</feature>
<evidence type="ECO:0000256" key="6">
    <source>
        <dbReference type="PROSITE-ProRule" id="PRU00221"/>
    </source>
</evidence>
<dbReference type="PANTHER" id="PTHR19848">
    <property type="entry name" value="WD40 REPEAT PROTEIN"/>
    <property type="match status" value="1"/>
</dbReference>
<dbReference type="Proteomes" id="UP001337723">
    <property type="component" value="Chromosome"/>
</dbReference>
<accession>A0AA48KHH7</accession>
<evidence type="ECO:0000256" key="5">
    <source>
        <dbReference type="ARBA" id="ARBA00023004"/>
    </source>
</evidence>
<dbReference type="PROSITE" id="PS51007">
    <property type="entry name" value="CYTC"/>
    <property type="match status" value="1"/>
</dbReference>
<dbReference type="AlphaFoldDB" id="A0AA48KHH7"/>
<keyword evidence="2 7" id="KW-0349">Heme</keyword>
<evidence type="ECO:0000256" key="1">
    <source>
        <dbReference type="ARBA" id="ARBA00022574"/>
    </source>
</evidence>
<dbReference type="Gene3D" id="2.130.10.10">
    <property type="entry name" value="YVTN repeat-like/Quinoprotein amine dehydrogenase"/>
    <property type="match status" value="2"/>
</dbReference>
<proteinExistence type="predicted"/>
<keyword evidence="4" id="KW-0677">Repeat</keyword>
<dbReference type="GO" id="GO:0009055">
    <property type="term" value="F:electron transfer activity"/>
    <property type="evidence" value="ECO:0007669"/>
    <property type="project" value="InterPro"/>
</dbReference>
<organism evidence="9 10">
    <name type="scientific">Roseicyclus marinus</name>
    <dbReference type="NCBI Taxonomy" id="2161673"/>
    <lineage>
        <taxon>Bacteria</taxon>
        <taxon>Pseudomonadati</taxon>
        <taxon>Pseudomonadota</taxon>
        <taxon>Alphaproteobacteria</taxon>
        <taxon>Rhodobacterales</taxon>
        <taxon>Roseobacteraceae</taxon>
        <taxon>Roseicyclus</taxon>
    </lineage>
</organism>
<dbReference type="SUPFAM" id="SSF50978">
    <property type="entry name" value="WD40 repeat-like"/>
    <property type="match status" value="1"/>
</dbReference>
<dbReference type="SMART" id="SM00320">
    <property type="entry name" value="WD40"/>
    <property type="match status" value="5"/>
</dbReference>
<protein>
    <recommendedName>
        <fullName evidence="8">Cytochrome c domain-containing protein</fullName>
    </recommendedName>
</protein>
<dbReference type="InterPro" id="IPR015943">
    <property type="entry name" value="WD40/YVTN_repeat-like_dom_sf"/>
</dbReference>
<dbReference type="SUPFAM" id="SSF46626">
    <property type="entry name" value="Cytochrome c"/>
    <property type="match status" value="1"/>
</dbReference>
<dbReference type="GO" id="GO:0020037">
    <property type="term" value="F:heme binding"/>
    <property type="evidence" value="ECO:0007669"/>
    <property type="project" value="InterPro"/>
</dbReference>
<sequence length="401" mass="41761">MGLTAAAAQGTSGHAGPVSALATDGERLVSGGFDGRAILWSPDLQTARGVERFHDGNVTATALLPDARHLTAGQDGRVALWGDAGDLLFATPHGISPVAALALSPDHTVIAVGFWDGRLVLMDIEGREISSVQAHAGRLAGLAFLPSGDLVSVGGDLRFVRWDGSLSVQASAGLPDLPNGLARVGDRLAVIFAEGALRLFSPEGEVLPERFLSERPLVAVTASPDTVAAAAVDGTIWILGAETLQVRAEIAPEGGPVWALALAGDTLVAGGASGTIRRHATADGARIGQAQSMMADAYDDGSRGAEVWRACAICHSLEPGDHSRAGPSLHGIFDRPIASVEGYAFSPALRDLDIVWTPRTVAELFEVGPEIYTPGSRMPDQRVADASDRQALVEFLERASR</sequence>
<dbReference type="InterPro" id="IPR036909">
    <property type="entry name" value="Cyt_c-like_dom_sf"/>
</dbReference>
<evidence type="ECO:0000256" key="7">
    <source>
        <dbReference type="PROSITE-ProRule" id="PRU00433"/>
    </source>
</evidence>
<dbReference type="InterPro" id="IPR036322">
    <property type="entry name" value="WD40_repeat_dom_sf"/>
</dbReference>
<keyword evidence="3 7" id="KW-0479">Metal-binding</keyword>
<dbReference type="RefSeq" id="WP_338274722.1">
    <property type="nucleotide sequence ID" value="NZ_AP027266.1"/>
</dbReference>
<dbReference type="Pfam" id="PF00400">
    <property type="entry name" value="WD40"/>
    <property type="match status" value="3"/>
</dbReference>